<feature type="transmembrane region" description="Helical" evidence="1">
    <location>
        <begin position="93"/>
        <end position="111"/>
    </location>
</feature>
<evidence type="ECO:0000313" key="2">
    <source>
        <dbReference type="Proteomes" id="UP000695000"/>
    </source>
</evidence>
<organism evidence="2 3">
    <name type="scientific">Nicrophorus vespilloides</name>
    <name type="common">Boreal carrion beetle</name>
    <dbReference type="NCBI Taxonomy" id="110193"/>
    <lineage>
        <taxon>Eukaryota</taxon>
        <taxon>Metazoa</taxon>
        <taxon>Ecdysozoa</taxon>
        <taxon>Arthropoda</taxon>
        <taxon>Hexapoda</taxon>
        <taxon>Insecta</taxon>
        <taxon>Pterygota</taxon>
        <taxon>Neoptera</taxon>
        <taxon>Endopterygota</taxon>
        <taxon>Coleoptera</taxon>
        <taxon>Polyphaga</taxon>
        <taxon>Staphyliniformia</taxon>
        <taxon>Silphidae</taxon>
        <taxon>Nicrophorinae</taxon>
        <taxon>Nicrophorus</taxon>
    </lineage>
</organism>
<proteinExistence type="predicted"/>
<evidence type="ECO:0000313" key="3">
    <source>
        <dbReference type="RefSeq" id="XP_017767905.1"/>
    </source>
</evidence>
<feature type="transmembrane region" description="Helical" evidence="1">
    <location>
        <begin position="66"/>
        <end position="87"/>
    </location>
</feature>
<keyword evidence="1" id="KW-0472">Membrane</keyword>
<dbReference type="Proteomes" id="UP000695000">
    <property type="component" value="Unplaced"/>
</dbReference>
<gene>
    <name evidence="3" type="primary">LOC108556342</name>
</gene>
<keyword evidence="2" id="KW-1185">Reference proteome</keyword>
<feature type="transmembrane region" description="Helical" evidence="1">
    <location>
        <begin position="34"/>
        <end position="54"/>
    </location>
</feature>
<sequence>MSHNYCTSLSHLVLSIVSITCFKKINSLESNNGLTMSGFVIIILHSLLGVWKWGNPLHGRAVDKPYKFVGFLKEMLAFPCIVGQLWFKLNGNAVVAYLHPLVSLIPFILRSRKMSRFGNKDTFMLMEIFSCCLVSFMTENYFGVACAIAYGLNHFLIQDEYLNMPSIDIYNYAFCFFTYFSYRALCG</sequence>
<accession>A0ABM1M005</accession>
<name>A0ABM1M005_NICVS</name>
<feature type="transmembrane region" description="Helical" evidence="1">
    <location>
        <begin position="123"/>
        <end position="150"/>
    </location>
</feature>
<dbReference type="GeneID" id="108556342"/>
<dbReference type="RefSeq" id="XP_017767905.1">
    <property type="nucleotide sequence ID" value="XM_017912416.1"/>
</dbReference>
<reference evidence="3" key="1">
    <citation type="submission" date="2025-08" db="UniProtKB">
        <authorList>
            <consortium name="RefSeq"/>
        </authorList>
    </citation>
    <scope>IDENTIFICATION</scope>
    <source>
        <tissue evidence="3">Whole Larva</tissue>
    </source>
</reference>
<keyword evidence="1" id="KW-0812">Transmembrane</keyword>
<feature type="transmembrane region" description="Helical" evidence="1">
    <location>
        <begin position="170"/>
        <end position="186"/>
    </location>
</feature>
<keyword evidence="1" id="KW-1133">Transmembrane helix</keyword>
<evidence type="ECO:0000256" key="1">
    <source>
        <dbReference type="SAM" id="Phobius"/>
    </source>
</evidence>
<protein>
    <submittedName>
        <fullName evidence="3">Uncharacterized protein LOC108556342</fullName>
    </submittedName>
</protein>